<feature type="non-terminal residue" evidence="1">
    <location>
        <position position="39"/>
    </location>
</feature>
<sequence>ELVPYEAKRKLCSRYDLFLADRRIMTSLMRGQLLGKHFR</sequence>
<reference evidence="1" key="1">
    <citation type="submission" date="2021-02" db="EMBL/GenBank/DDBJ databases">
        <authorList>
            <person name="Nowell W R."/>
        </authorList>
    </citation>
    <scope>NUCLEOTIDE SEQUENCE</scope>
</reference>
<organism evidence="1 2">
    <name type="scientific">Rotaria sordida</name>
    <dbReference type="NCBI Taxonomy" id="392033"/>
    <lineage>
        <taxon>Eukaryota</taxon>
        <taxon>Metazoa</taxon>
        <taxon>Spiralia</taxon>
        <taxon>Gnathifera</taxon>
        <taxon>Rotifera</taxon>
        <taxon>Eurotatoria</taxon>
        <taxon>Bdelloidea</taxon>
        <taxon>Philodinida</taxon>
        <taxon>Philodinidae</taxon>
        <taxon>Rotaria</taxon>
    </lineage>
</organism>
<evidence type="ECO:0000313" key="2">
    <source>
        <dbReference type="Proteomes" id="UP000663874"/>
    </source>
</evidence>
<comment type="caution">
    <text evidence="1">The sequence shown here is derived from an EMBL/GenBank/DDBJ whole genome shotgun (WGS) entry which is preliminary data.</text>
</comment>
<name>A0A820PBK8_9BILA</name>
<feature type="non-terminal residue" evidence="1">
    <location>
        <position position="1"/>
    </location>
</feature>
<evidence type="ECO:0000313" key="1">
    <source>
        <dbReference type="EMBL" id="CAF4402356.1"/>
    </source>
</evidence>
<dbReference type="AlphaFoldDB" id="A0A820PBK8"/>
<proteinExistence type="predicted"/>
<dbReference type="EMBL" id="CAJOBE010066300">
    <property type="protein sequence ID" value="CAF4402356.1"/>
    <property type="molecule type" value="Genomic_DNA"/>
</dbReference>
<dbReference type="InterPro" id="IPR023674">
    <property type="entry name" value="Ribosomal_uL1-like"/>
</dbReference>
<dbReference type="SUPFAM" id="SSF56808">
    <property type="entry name" value="Ribosomal protein L1"/>
    <property type="match status" value="1"/>
</dbReference>
<dbReference type="Proteomes" id="UP000663874">
    <property type="component" value="Unassembled WGS sequence"/>
</dbReference>
<accession>A0A820PBK8</accession>
<gene>
    <name evidence="1" type="ORF">FNK824_LOCUS43998</name>
</gene>
<protein>
    <submittedName>
        <fullName evidence="1">Uncharacterized protein</fullName>
    </submittedName>
</protein>